<dbReference type="GO" id="GO:0097228">
    <property type="term" value="C:sperm principal piece"/>
    <property type="evidence" value="ECO:0007669"/>
    <property type="project" value="Ensembl"/>
</dbReference>
<comment type="function">
    <text evidence="15">Calcium-binding protein. Essential for maintaining the structural integrity of the sperm flagella.</text>
</comment>
<dbReference type="Ensembl" id="ENSPSMT00000024760.1">
    <property type="protein sequence ID" value="ENSPSMP00000021354.1"/>
    <property type="gene ID" value="ENSPSMG00000015089.1"/>
</dbReference>
<feature type="compositionally biased region" description="Acidic residues" evidence="16">
    <location>
        <begin position="272"/>
        <end position="283"/>
    </location>
</feature>
<keyword evidence="11" id="KW-0496">Mitochondrion</keyword>
<dbReference type="Proteomes" id="UP000694414">
    <property type="component" value="Unplaced"/>
</dbReference>
<evidence type="ECO:0000256" key="8">
    <source>
        <dbReference type="ARBA" id="ARBA00022837"/>
    </source>
</evidence>
<dbReference type="GO" id="GO:0007283">
    <property type="term" value="P:spermatogenesis"/>
    <property type="evidence" value="ECO:0007669"/>
    <property type="project" value="InterPro"/>
</dbReference>
<dbReference type="Pfam" id="PF15367">
    <property type="entry name" value="CABS1"/>
    <property type="match status" value="1"/>
</dbReference>
<gene>
    <name evidence="17" type="primary">CABS1</name>
</gene>
<dbReference type="GO" id="GO:0005509">
    <property type="term" value="F:calcium ion binding"/>
    <property type="evidence" value="ECO:0007669"/>
    <property type="project" value="Ensembl"/>
</dbReference>
<evidence type="ECO:0000256" key="2">
    <source>
        <dbReference type="ARBA" id="ARBA00004230"/>
    </source>
</evidence>
<keyword evidence="7" id="KW-0999">Mitochondrion inner membrane</keyword>
<evidence type="ECO:0000256" key="11">
    <source>
        <dbReference type="ARBA" id="ARBA00023128"/>
    </source>
</evidence>
<dbReference type="InterPro" id="IPR026118">
    <property type="entry name" value="Ca-bd_spermatid"/>
</dbReference>
<keyword evidence="5" id="KW-0963">Cytoplasm</keyword>
<keyword evidence="8" id="KW-0106">Calcium</keyword>
<dbReference type="AlphaFoldDB" id="A0A8C9DMR8"/>
<keyword evidence="13" id="KW-0966">Cell projection</keyword>
<evidence type="ECO:0000256" key="13">
    <source>
        <dbReference type="ARBA" id="ARBA00023273"/>
    </source>
</evidence>
<name>A0A8C9DMR8_PROSS</name>
<evidence type="ECO:0000256" key="4">
    <source>
        <dbReference type="ARBA" id="ARBA00015158"/>
    </source>
</evidence>
<reference evidence="17" key="2">
    <citation type="submission" date="2025-09" db="UniProtKB">
        <authorList>
            <consortium name="Ensembl"/>
        </authorList>
    </citation>
    <scope>IDENTIFICATION</scope>
</reference>
<evidence type="ECO:0000256" key="14">
    <source>
        <dbReference type="ARBA" id="ARBA00023329"/>
    </source>
</evidence>
<dbReference type="GO" id="GO:0030317">
    <property type="term" value="P:flagellated sperm motility"/>
    <property type="evidence" value="ECO:0007669"/>
    <property type="project" value="Ensembl"/>
</dbReference>
<evidence type="ECO:0000313" key="17">
    <source>
        <dbReference type="Ensembl" id="ENSPSMP00000021354.1"/>
    </source>
</evidence>
<reference evidence="17" key="1">
    <citation type="submission" date="2025-08" db="UniProtKB">
        <authorList>
            <consortium name="Ensembl"/>
        </authorList>
    </citation>
    <scope>IDENTIFICATION</scope>
</reference>
<evidence type="ECO:0000256" key="3">
    <source>
        <dbReference type="ARBA" id="ARBA00004273"/>
    </source>
</evidence>
<keyword evidence="6" id="KW-0597">Phosphoprotein</keyword>
<organism evidence="17 18">
    <name type="scientific">Prolemur simus</name>
    <name type="common">Greater bamboo lemur</name>
    <name type="synonym">Hapalemur simus</name>
    <dbReference type="NCBI Taxonomy" id="1328070"/>
    <lineage>
        <taxon>Eukaryota</taxon>
        <taxon>Metazoa</taxon>
        <taxon>Chordata</taxon>
        <taxon>Craniata</taxon>
        <taxon>Vertebrata</taxon>
        <taxon>Euteleostomi</taxon>
        <taxon>Mammalia</taxon>
        <taxon>Eutheria</taxon>
        <taxon>Euarchontoglires</taxon>
        <taxon>Primates</taxon>
        <taxon>Strepsirrhini</taxon>
        <taxon>Lemuriformes</taxon>
        <taxon>Lemuridae</taxon>
        <taxon>Prolemur</taxon>
    </lineage>
</organism>
<evidence type="ECO:0000313" key="18">
    <source>
        <dbReference type="Proteomes" id="UP000694414"/>
    </source>
</evidence>
<keyword evidence="12" id="KW-0472">Membrane</keyword>
<comment type="subcellular location">
    <subcellularLocation>
        <location evidence="2">Cell projection</location>
        <location evidence="2">Cilium</location>
        <location evidence="2">Flagellum</location>
    </subcellularLocation>
    <subcellularLocation>
        <location evidence="1">Cytoplasmic vesicle</location>
        <location evidence="1">Secretory vesicle</location>
        <location evidence="1">Acrosome</location>
    </subcellularLocation>
    <subcellularLocation>
        <location evidence="3">Mitochondrion inner membrane</location>
    </subcellularLocation>
</comment>
<dbReference type="GO" id="GO:0005743">
    <property type="term" value="C:mitochondrial inner membrane"/>
    <property type="evidence" value="ECO:0007669"/>
    <property type="project" value="UniProtKB-SubCell"/>
</dbReference>
<evidence type="ECO:0000256" key="1">
    <source>
        <dbReference type="ARBA" id="ARBA00004218"/>
    </source>
</evidence>
<protein>
    <recommendedName>
        <fullName evidence="4">Calcium-binding and spermatid-specific protein 1</fullName>
    </recommendedName>
</protein>
<dbReference type="GeneTree" id="ENSGT00390000015647"/>
<sequence>MAEDGLPKIYSHPPPEISKTPTEATIFFGADNTIPKSETTITSEGDHVTSVNEYMLESDFSTTTGNKLIPTKEKFKSEDDTGTHFIKPTTHLEKEITTLTGTTNSIVNDSITENLIPGKIGNISSPVGATVSLMDFSTNIDEEEILLATIDTEDEEISVTSDVTGTLKDSKKGKADVNNYNSSIKPNVPADEAAQVTDSFVPEAEMSPSTDKNFTTIPDITDLTEEKITEIDLIVSEDDPDAVAKLTDSDEEKFITVFELTTSPEKDKDNPEDTPLTDEESTDEANVWMERENAIEAETHSVLLTAVESRYDFIVPASVATNLEKESSTMTTEDLPENNRTDSVTKVIDSFSGTTSTLDTTNYKEDTSTDETGIFKLLKEDPDEFMI</sequence>
<evidence type="ECO:0000256" key="12">
    <source>
        <dbReference type="ARBA" id="ARBA00023136"/>
    </source>
</evidence>
<accession>A0A8C9DMR8</accession>
<evidence type="ECO:0000256" key="7">
    <source>
        <dbReference type="ARBA" id="ARBA00022792"/>
    </source>
</evidence>
<keyword evidence="18" id="KW-1185">Reference proteome</keyword>
<dbReference type="PANTHER" id="PTHR22810">
    <property type="entry name" value="TESTIS DEVELOPMENT PROTEIN NYD-SP26"/>
    <property type="match status" value="1"/>
</dbReference>
<dbReference type="PANTHER" id="PTHR22810:SF1">
    <property type="entry name" value="CALCIUM-BINDING AND SPERMATID-SPECIFIC PROTEIN 1"/>
    <property type="match status" value="1"/>
</dbReference>
<evidence type="ECO:0000256" key="5">
    <source>
        <dbReference type="ARBA" id="ARBA00022490"/>
    </source>
</evidence>
<keyword evidence="9" id="KW-0282">Flagellum</keyword>
<feature type="region of interest" description="Disordered" evidence="16">
    <location>
        <begin position="259"/>
        <end position="284"/>
    </location>
</feature>
<dbReference type="GO" id="GO:0001669">
    <property type="term" value="C:acrosomal vesicle"/>
    <property type="evidence" value="ECO:0007669"/>
    <property type="project" value="UniProtKB-SubCell"/>
</dbReference>
<evidence type="ECO:0000256" key="6">
    <source>
        <dbReference type="ARBA" id="ARBA00022553"/>
    </source>
</evidence>
<keyword evidence="10" id="KW-0969">Cilium</keyword>
<evidence type="ECO:0000256" key="15">
    <source>
        <dbReference type="ARBA" id="ARBA00045943"/>
    </source>
</evidence>
<keyword evidence="14" id="KW-0968">Cytoplasmic vesicle</keyword>
<evidence type="ECO:0000256" key="10">
    <source>
        <dbReference type="ARBA" id="ARBA00023069"/>
    </source>
</evidence>
<evidence type="ECO:0000256" key="9">
    <source>
        <dbReference type="ARBA" id="ARBA00022846"/>
    </source>
</evidence>
<proteinExistence type="predicted"/>
<evidence type="ECO:0000256" key="16">
    <source>
        <dbReference type="SAM" id="MobiDB-lite"/>
    </source>
</evidence>